<dbReference type="InterPro" id="IPR005828">
    <property type="entry name" value="MFS_sugar_transport-like"/>
</dbReference>
<dbReference type="InterPro" id="IPR044778">
    <property type="entry name" value="MFS_STP/MST-like_plant"/>
</dbReference>
<evidence type="ECO:0000256" key="3">
    <source>
        <dbReference type="ARBA" id="ARBA00022448"/>
    </source>
</evidence>
<feature type="transmembrane region" description="Helical" evidence="10">
    <location>
        <begin position="165"/>
        <end position="183"/>
    </location>
</feature>
<feature type="transmembrane region" description="Helical" evidence="10">
    <location>
        <begin position="76"/>
        <end position="98"/>
    </location>
</feature>
<dbReference type="PANTHER" id="PTHR23500:SF30">
    <property type="entry name" value="SUGAR TRANSPORT PROTEIN 3"/>
    <property type="match status" value="1"/>
</dbReference>
<name>A0A835PXI2_VANPL</name>
<dbReference type="SUPFAM" id="SSF103473">
    <property type="entry name" value="MFS general substrate transporter"/>
    <property type="match status" value="1"/>
</dbReference>
<dbReference type="OrthoDB" id="5296287at2759"/>
<feature type="transmembrane region" description="Helical" evidence="10">
    <location>
        <begin position="110"/>
        <end position="130"/>
    </location>
</feature>
<evidence type="ECO:0000256" key="2">
    <source>
        <dbReference type="ARBA" id="ARBA00010992"/>
    </source>
</evidence>
<evidence type="ECO:0000256" key="10">
    <source>
        <dbReference type="SAM" id="Phobius"/>
    </source>
</evidence>
<proteinExistence type="inferred from homology"/>
<gene>
    <name evidence="12" type="ORF">HPP92_022071</name>
</gene>
<dbReference type="GO" id="GO:0016020">
    <property type="term" value="C:membrane"/>
    <property type="evidence" value="ECO:0007669"/>
    <property type="project" value="UniProtKB-SubCell"/>
</dbReference>
<sequence>MESKLLGGDHEQRLTPLLLFSCTVAASGGFLYGYDHGISGGVSSMDSFLKEFFPDVYTKMKDHGEVSSYCKFNSQLLTFFTSSLYIAGLFASFFASHVTSRRGRLFSMRVSGAFFFNGALVGGLAINVYMLFLSRILQGIGIGFANQSIALYLSEQSPTRNRGAIFNFFNVSLTIGILFANLINYGSQKIKAGWGWRLSLGLGALPAAFLFAGAFFIPETPTSLIQRGGDLREVSLLLQRIRGTNKIQKEFSEIAAAAAEAPTSVGAMHPLRRITRRVYRPLLVFALVLPFFQQFAGMSLVGFYAPLLFRTIGLKESTSLLSTLVIKTAGTVGNLAAMPLVDRFGRRNLFLLGGALLFSSLVAVGCVMSAELGDHGMMRDACARLLMALFVIFVLGYSFSWGSLPLLLTSEIFPLEIRSAGKSIAVAADFLFTVLTAQSMMWILCHLKWGVFFFFAGWVIGMTLFIFFLLPETKGLQLEHMGTVWREHWFWKRYVEDEGEEALLGRSEERRASFG</sequence>
<evidence type="ECO:0000256" key="4">
    <source>
        <dbReference type="ARBA" id="ARBA00022597"/>
    </source>
</evidence>
<evidence type="ECO:0000256" key="9">
    <source>
        <dbReference type="RuleBase" id="RU003346"/>
    </source>
</evidence>
<keyword evidence="6" id="KW-0769">Symport</keyword>
<keyword evidence="3 9" id="KW-0813">Transport</keyword>
<feature type="transmembrane region" description="Helical" evidence="10">
    <location>
        <begin position="449"/>
        <end position="470"/>
    </location>
</feature>
<dbReference type="GO" id="GO:0015293">
    <property type="term" value="F:symporter activity"/>
    <property type="evidence" value="ECO:0007669"/>
    <property type="project" value="UniProtKB-KW"/>
</dbReference>
<evidence type="ECO:0000256" key="7">
    <source>
        <dbReference type="ARBA" id="ARBA00022989"/>
    </source>
</evidence>
<dbReference type="Pfam" id="PF00083">
    <property type="entry name" value="Sugar_tr"/>
    <property type="match status" value="1"/>
</dbReference>
<keyword evidence="4" id="KW-0762">Sugar transport</keyword>
<feature type="domain" description="Major facilitator superfamily (MFS) profile" evidence="11">
    <location>
        <begin position="21"/>
        <end position="474"/>
    </location>
</feature>
<keyword evidence="7 10" id="KW-1133">Transmembrane helix</keyword>
<dbReference type="NCBIfam" id="TIGR00879">
    <property type="entry name" value="SP"/>
    <property type="match status" value="1"/>
</dbReference>
<evidence type="ECO:0000313" key="13">
    <source>
        <dbReference type="Proteomes" id="UP000639772"/>
    </source>
</evidence>
<dbReference type="InterPro" id="IPR020846">
    <property type="entry name" value="MFS_dom"/>
</dbReference>
<dbReference type="AlphaFoldDB" id="A0A835PXI2"/>
<keyword evidence="8 10" id="KW-0472">Membrane</keyword>
<feature type="transmembrane region" description="Helical" evidence="10">
    <location>
        <begin position="136"/>
        <end position="153"/>
    </location>
</feature>
<dbReference type="CDD" id="cd17361">
    <property type="entry name" value="MFS_STP"/>
    <property type="match status" value="1"/>
</dbReference>
<evidence type="ECO:0000256" key="6">
    <source>
        <dbReference type="ARBA" id="ARBA00022847"/>
    </source>
</evidence>
<dbReference type="PROSITE" id="PS00216">
    <property type="entry name" value="SUGAR_TRANSPORT_1"/>
    <property type="match status" value="1"/>
</dbReference>
<protein>
    <recommendedName>
        <fullName evidence="11">Major facilitator superfamily (MFS) profile domain-containing protein</fullName>
    </recommendedName>
</protein>
<feature type="transmembrane region" description="Helical" evidence="10">
    <location>
        <begin position="385"/>
        <end position="408"/>
    </location>
</feature>
<dbReference type="PROSITE" id="PS50850">
    <property type="entry name" value="MFS"/>
    <property type="match status" value="1"/>
</dbReference>
<feature type="transmembrane region" description="Helical" evidence="10">
    <location>
        <begin position="14"/>
        <end position="34"/>
    </location>
</feature>
<comment type="caution">
    <text evidence="12">The sequence shown here is derived from an EMBL/GenBank/DDBJ whole genome shotgun (WGS) entry which is preliminary data.</text>
</comment>
<dbReference type="InterPro" id="IPR003663">
    <property type="entry name" value="Sugar/inositol_transpt"/>
</dbReference>
<dbReference type="GO" id="GO:0015145">
    <property type="term" value="F:monosaccharide transmembrane transporter activity"/>
    <property type="evidence" value="ECO:0007669"/>
    <property type="project" value="InterPro"/>
</dbReference>
<dbReference type="PANTHER" id="PTHR23500">
    <property type="entry name" value="SOLUTE CARRIER FAMILY 2, FACILITATED GLUCOSE TRANSPORTER"/>
    <property type="match status" value="1"/>
</dbReference>
<dbReference type="PRINTS" id="PR00171">
    <property type="entry name" value="SUGRTRNSPORT"/>
</dbReference>
<reference evidence="12 13" key="1">
    <citation type="journal article" date="2020" name="Nat. Food">
        <title>A phased Vanilla planifolia genome enables genetic improvement of flavour and production.</title>
        <authorList>
            <person name="Hasing T."/>
            <person name="Tang H."/>
            <person name="Brym M."/>
            <person name="Khazi F."/>
            <person name="Huang T."/>
            <person name="Chambers A.H."/>
        </authorList>
    </citation>
    <scope>NUCLEOTIDE SEQUENCE [LARGE SCALE GENOMIC DNA]</scope>
    <source>
        <tissue evidence="12">Leaf</tissue>
    </source>
</reference>
<keyword evidence="5 10" id="KW-0812">Transmembrane</keyword>
<dbReference type="FunFam" id="1.20.1250.20:FF:000002">
    <property type="entry name" value="Sugar transport protein 13"/>
    <property type="match status" value="1"/>
</dbReference>
<comment type="similarity">
    <text evidence="2 9">Belongs to the major facilitator superfamily. Sugar transporter (TC 2.A.1.1) family.</text>
</comment>
<accession>A0A835PXI2</accession>
<dbReference type="PROSITE" id="PS00217">
    <property type="entry name" value="SUGAR_TRANSPORT_2"/>
    <property type="match status" value="1"/>
</dbReference>
<evidence type="ECO:0000256" key="5">
    <source>
        <dbReference type="ARBA" id="ARBA00022692"/>
    </source>
</evidence>
<comment type="subcellular location">
    <subcellularLocation>
        <location evidence="1">Membrane</location>
        <topology evidence="1">Multi-pass membrane protein</topology>
    </subcellularLocation>
</comment>
<dbReference type="InterPro" id="IPR005829">
    <property type="entry name" value="Sugar_transporter_CS"/>
</dbReference>
<feature type="transmembrane region" description="Helical" evidence="10">
    <location>
        <begin position="420"/>
        <end position="443"/>
    </location>
</feature>
<dbReference type="InterPro" id="IPR036259">
    <property type="entry name" value="MFS_trans_sf"/>
</dbReference>
<dbReference type="EMBL" id="JADCNM010000012">
    <property type="protein sequence ID" value="KAG0458943.1"/>
    <property type="molecule type" value="Genomic_DNA"/>
</dbReference>
<feature type="transmembrane region" description="Helical" evidence="10">
    <location>
        <begin position="317"/>
        <end position="337"/>
    </location>
</feature>
<organism evidence="12 13">
    <name type="scientific">Vanilla planifolia</name>
    <name type="common">Vanilla</name>
    <dbReference type="NCBI Taxonomy" id="51239"/>
    <lineage>
        <taxon>Eukaryota</taxon>
        <taxon>Viridiplantae</taxon>
        <taxon>Streptophyta</taxon>
        <taxon>Embryophyta</taxon>
        <taxon>Tracheophyta</taxon>
        <taxon>Spermatophyta</taxon>
        <taxon>Magnoliopsida</taxon>
        <taxon>Liliopsida</taxon>
        <taxon>Asparagales</taxon>
        <taxon>Orchidaceae</taxon>
        <taxon>Vanilloideae</taxon>
        <taxon>Vanilleae</taxon>
        <taxon>Vanilla</taxon>
    </lineage>
</organism>
<evidence type="ECO:0000256" key="8">
    <source>
        <dbReference type="ARBA" id="ARBA00023136"/>
    </source>
</evidence>
<dbReference type="Gene3D" id="1.20.1250.20">
    <property type="entry name" value="MFS general substrate transporter like domains"/>
    <property type="match status" value="1"/>
</dbReference>
<dbReference type="Proteomes" id="UP000639772">
    <property type="component" value="Chromosome 12"/>
</dbReference>
<dbReference type="InterPro" id="IPR045262">
    <property type="entry name" value="STP/PLT_plant"/>
</dbReference>
<evidence type="ECO:0000313" key="12">
    <source>
        <dbReference type="EMBL" id="KAG0458943.1"/>
    </source>
</evidence>
<evidence type="ECO:0000256" key="1">
    <source>
        <dbReference type="ARBA" id="ARBA00004141"/>
    </source>
</evidence>
<feature type="transmembrane region" description="Helical" evidence="10">
    <location>
        <begin position="282"/>
        <end position="305"/>
    </location>
</feature>
<feature type="transmembrane region" description="Helical" evidence="10">
    <location>
        <begin position="195"/>
        <end position="217"/>
    </location>
</feature>
<evidence type="ECO:0000259" key="11">
    <source>
        <dbReference type="PROSITE" id="PS50850"/>
    </source>
</evidence>
<feature type="transmembrane region" description="Helical" evidence="10">
    <location>
        <begin position="349"/>
        <end position="370"/>
    </location>
</feature>